<sequence>ISTVVAELGGKMRASAPLLASAYVPVLSSLKCSVCIFVATRKFQIVSHEEPSSSLLITAPTIQSVSTIIDRRRIRWNLCRYRT</sequence>
<dbReference type="AlphaFoldDB" id="A0AAV5WJA9"/>
<dbReference type="Proteomes" id="UP001432322">
    <property type="component" value="Unassembled WGS sequence"/>
</dbReference>
<keyword evidence="2" id="KW-1185">Reference proteome</keyword>
<protein>
    <submittedName>
        <fullName evidence="1">Uncharacterized protein</fullName>
    </submittedName>
</protein>
<feature type="non-terminal residue" evidence="1">
    <location>
        <position position="1"/>
    </location>
</feature>
<dbReference type="EMBL" id="BTSY01000005">
    <property type="protein sequence ID" value="GMT30640.1"/>
    <property type="molecule type" value="Genomic_DNA"/>
</dbReference>
<gene>
    <name evidence="1" type="ORF">PFISCL1PPCAC_21937</name>
</gene>
<comment type="caution">
    <text evidence="1">The sequence shown here is derived from an EMBL/GenBank/DDBJ whole genome shotgun (WGS) entry which is preliminary data.</text>
</comment>
<organism evidence="1 2">
    <name type="scientific">Pristionchus fissidentatus</name>
    <dbReference type="NCBI Taxonomy" id="1538716"/>
    <lineage>
        <taxon>Eukaryota</taxon>
        <taxon>Metazoa</taxon>
        <taxon>Ecdysozoa</taxon>
        <taxon>Nematoda</taxon>
        <taxon>Chromadorea</taxon>
        <taxon>Rhabditida</taxon>
        <taxon>Rhabditina</taxon>
        <taxon>Diplogasteromorpha</taxon>
        <taxon>Diplogasteroidea</taxon>
        <taxon>Neodiplogasteridae</taxon>
        <taxon>Pristionchus</taxon>
    </lineage>
</organism>
<proteinExistence type="predicted"/>
<reference evidence="1" key="1">
    <citation type="submission" date="2023-10" db="EMBL/GenBank/DDBJ databases">
        <title>Genome assembly of Pristionchus species.</title>
        <authorList>
            <person name="Yoshida K."/>
            <person name="Sommer R.J."/>
        </authorList>
    </citation>
    <scope>NUCLEOTIDE SEQUENCE</scope>
    <source>
        <strain evidence="1">RS5133</strain>
    </source>
</reference>
<evidence type="ECO:0000313" key="1">
    <source>
        <dbReference type="EMBL" id="GMT30640.1"/>
    </source>
</evidence>
<evidence type="ECO:0000313" key="2">
    <source>
        <dbReference type="Proteomes" id="UP001432322"/>
    </source>
</evidence>
<feature type="non-terminal residue" evidence="1">
    <location>
        <position position="83"/>
    </location>
</feature>
<name>A0AAV5WJA9_9BILA</name>
<accession>A0AAV5WJA9</accession>